<dbReference type="Proteomes" id="UP000075680">
    <property type="component" value="Unassembled WGS sequence"/>
</dbReference>
<keyword evidence="1" id="KW-0812">Transmembrane</keyword>
<organism evidence="2 3">
    <name type="scientific">Acinetobacter venetianus</name>
    <dbReference type="NCBI Taxonomy" id="52133"/>
    <lineage>
        <taxon>Bacteria</taxon>
        <taxon>Pseudomonadati</taxon>
        <taxon>Pseudomonadota</taxon>
        <taxon>Gammaproteobacteria</taxon>
        <taxon>Moraxellales</taxon>
        <taxon>Moraxellaceae</taxon>
        <taxon>Acinetobacter</taxon>
    </lineage>
</organism>
<dbReference type="EMBL" id="JRUE01000134">
    <property type="protein sequence ID" value="KXZ70043.1"/>
    <property type="molecule type" value="Genomic_DNA"/>
</dbReference>
<gene>
    <name evidence="2" type="ORF">AVENLUH5627_01471</name>
</gene>
<dbReference type="AlphaFoldDB" id="A0A150HT99"/>
<accession>A0A150HT99</accession>
<comment type="caution">
    <text evidence="2">The sequence shown here is derived from an EMBL/GenBank/DDBJ whole genome shotgun (WGS) entry which is preliminary data.</text>
</comment>
<dbReference type="RefSeq" id="WP_081105944.1">
    <property type="nucleotide sequence ID" value="NZ_JRUE01000134.1"/>
</dbReference>
<reference evidence="2 3" key="1">
    <citation type="journal article" date="2016" name="Sci. Rep.">
        <title>Genomic and phenotypic characterization of the species Acinetobacter venetianus.</title>
        <authorList>
            <person name="Fondi M."/>
            <person name="Maida I."/>
            <person name="Perrin E."/>
            <person name="Orlandini V."/>
            <person name="La Torre L."/>
            <person name="Bosi E."/>
            <person name="Negroni A."/>
            <person name="Zanaroli G."/>
            <person name="Fava F."/>
            <person name="Decorosi F."/>
            <person name="Giovannetti L."/>
            <person name="Viti C."/>
            <person name="Vaneechoutte M."/>
            <person name="Dijkshoorn L."/>
            <person name="Fani R."/>
        </authorList>
    </citation>
    <scope>NUCLEOTIDE SEQUENCE [LARGE SCALE GENOMIC DNA]</scope>
    <source>
        <strain evidence="2 3">LUH5627</strain>
    </source>
</reference>
<dbReference type="PATRIC" id="fig|52133.18.peg.1527"/>
<feature type="transmembrane region" description="Helical" evidence="1">
    <location>
        <begin position="36"/>
        <end position="64"/>
    </location>
</feature>
<feature type="transmembrane region" description="Helical" evidence="1">
    <location>
        <begin position="6"/>
        <end position="24"/>
    </location>
</feature>
<evidence type="ECO:0000313" key="2">
    <source>
        <dbReference type="EMBL" id="KXZ70043.1"/>
    </source>
</evidence>
<proteinExistence type="predicted"/>
<evidence type="ECO:0000313" key="3">
    <source>
        <dbReference type="Proteomes" id="UP000075680"/>
    </source>
</evidence>
<name>A0A150HT99_9GAMM</name>
<keyword evidence="1" id="KW-0472">Membrane</keyword>
<keyword evidence="1" id="KW-1133">Transmembrane helix</keyword>
<evidence type="ECO:0000256" key="1">
    <source>
        <dbReference type="SAM" id="Phobius"/>
    </source>
</evidence>
<feature type="transmembrane region" description="Helical" evidence="1">
    <location>
        <begin position="76"/>
        <end position="94"/>
    </location>
</feature>
<protein>
    <submittedName>
        <fullName evidence="2">Uncharacterized protein</fullName>
    </submittedName>
</protein>
<sequence>MNIFKNLFIFAFSVVIIFLVIIFFDKLGMNKNFNLFFSSFLYSVFISLYFKNPFISLMCFFVFYSLLFVLSNSLEVLLMLLTPLSTLTLINLALPKLKNEPDVIHIPMG</sequence>